<dbReference type="CDD" id="cd18579">
    <property type="entry name" value="ABC_6TM_ABCC_D1"/>
    <property type="match status" value="1"/>
</dbReference>
<evidence type="ECO:0000259" key="11">
    <source>
        <dbReference type="PROSITE" id="PS50893"/>
    </source>
</evidence>
<dbReference type="InterPro" id="IPR044726">
    <property type="entry name" value="ABCC_6TM_D2"/>
</dbReference>
<dbReference type="InterPro" id="IPR017871">
    <property type="entry name" value="ABC_transporter-like_CS"/>
</dbReference>
<feature type="transmembrane region" description="Helical" evidence="10">
    <location>
        <begin position="745"/>
        <end position="768"/>
    </location>
</feature>
<dbReference type="InterPro" id="IPR011527">
    <property type="entry name" value="ABC1_TM_dom"/>
</dbReference>
<feature type="transmembrane region" description="Helical" evidence="10">
    <location>
        <begin position="253"/>
        <end position="272"/>
    </location>
</feature>
<feature type="domain" description="ABC transmembrane type-1" evidence="12">
    <location>
        <begin position="759"/>
        <end position="1048"/>
    </location>
</feature>
<dbReference type="SMART" id="SM00382">
    <property type="entry name" value="AAA"/>
    <property type="match status" value="2"/>
</dbReference>
<feature type="transmembrane region" description="Helical" evidence="10">
    <location>
        <begin position="333"/>
        <end position="359"/>
    </location>
</feature>
<comment type="subcellular location">
    <subcellularLocation>
        <location evidence="1">Vacuole membrane</location>
        <topology evidence="1">Multi-pass membrane protein</topology>
    </subcellularLocation>
</comment>
<keyword evidence="8 10" id="KW-1133">Transmembrane helix</keyword>
<evidence type="ECO:0000259" key="12">
    <source>
        <dbReference type="PROSITE" id="PS50929"/>
    </source>
</evidence>
<evidence type="ECO:0000256" key="1">
    <source>
        <dbReference type="ARBA" id="ARBA00004128"/>
    </source>
</evidence>
<dbReference type="PROSITE" id="PS50929">
    <property type="entry name" value="ABC_TM1F"/>
    <property type="match status" value="2"/>
</dbReference>
<evidence type="ECO:0000256" key="2">
    <source>
        <dbReference type="ARBA" id="ARBA00009726"/>
    </source>
</evidence>
<dbReference type="FunFam" id="1.20.1560.10:FF:000063">
    <property type="entry name" value="Multidrug resistance protein ABC transporter"/>
    <property type="match status" value="1"/>
</dbReference>
<keyword evidence="5" id="KW-0677">Repeat</keyword>
<comment type="similarity">
    <text evidence="2">Belongs to the ABC transporter superfamily. ABCC family. Conjugate transporter (TC 3.A.1.208) subfamily.</text>
</comment>
<evidence type="ECO:0000256" key="6">
    <source>
        <dbReference type="ARBA" id="ARBA00022741"/>
    </source>
</evidence>
<feature type="transmembrane region" description="Helical" evidence="10">
    <location>
        <begin position="114"/>
        <end position="135"/>
    </location>
</feature>
<feature type="domain" description="ABC transporter" evidence="11">
    <location>
        <begin position="436"/>
        <end position="659"/>
    </location>
</feature>
<evidence type="ECO:0000256" key="3">
    <source>
        <dbReference type="ARBA" id="ARBA00022448"/>
    </source>
</evidence>
<comment type="caution">
    <text evidence="13">The sequence shown here is derived from an EMBL/GenBank/DDBJ whole genome shotgun (WGS) entry which is preliminary data.</text>
</comment>
<feature type="domain" description="ABC transmembrane type-1" evidence="12">
    <location>
        <begin position="115"/>
        <end position="396"/>
    </location>
</feature>
<dbReference type="FunFam" id="3.40.50.300:FF:000997">
    <property type="entry name" value="Multidrug resistance-associated protein 1"/>
    <property type="match status" value="1"/>
</dbReference>
<feature type="transmembrane region" description="Helical" evidence="10">
    <location>
        <begin position="997"/>
        <end position="1030"/>
    </location>
</feature>
<protein>
    <submittedName>
        <fullName evidence="13">Uncharacterized protein</fullName>
    </submittedName>
</protein>
<organism evidence="13 14">
    <name type="scientific">Lagenidium giganteum</name>
    <dbReference type="NCBI Taxonomy" id="4803"/>
    <lineage>
        <taxon>Eukaryota</taxon>
        <taxon>Sar</taxon>
        <taxon>Stramenopiles</taxon>
        <taxon>Oomycota</taxon>
        <taxon>Peronosporomycetes</taxon>
        <taxon>Pythiales</taxon>
        <taxon>Pythiaceae</taxon>
    </lineage>
</organism>
<keyword evidence="4 10" id="KW-0812">Transmembrane</keyword>
<evidence type="ECO:0000256" key="8">
    <source>
        <dbReference type="ARBA" id="ARBA00022989"/>
    </source>
</evidence>
<keyword evidence="14" id="KW-1185">Reference proteome</keyword>
<feature type="transmembrane region" description="Helical" evidence="10">
    <location>
        <begin position="808"/>
        <end position="832"/>
    </location>
</feature>
<evidence type="ECO:0000313" key="14">
    <source>
        <dbReference type="Proteomes" id="UP001146120"/>
    </source>
</evidence>
<sequence>MKSTPKSKPPATASALAPLRETRMGSYGALATGLPQEVKEAVHPVHSAWCWSKAFLSWVTPLMHQAHAKQLDMDDIWPLQRTHTAEHVTRRFRHDFEGHRSVPRAFSQSFGCRFVFTGIAFLIAMLCNLFGPIVLDKVVSSLTSPSFSVETVVTWVLMLFGSQVVQALVDNYANFESELIAIQFIGALKTMIYEKTMRLSAQSRMEKSTGDITNLYTSDAEYILMAAYFVHQAWLIPLQIACVSYMLFRILSWAAFAGIGVILIMLVLNNLISKQMFALQRVYRKSKDERMKKVSEVFKAIGIVKFNAWEDKFMERIDATRKIELRDLLRQRLWVSASIVLLWGMPVFISMSAFGVFSLVLQRNLTPAIVFTSISLFQLIQGPLRQVTNIITMLVQSKVALERVMAFFDMSEIKTDDILSIDHPLADSYIKQNVIVSIENATFGWDEQTPLLRDVNLQVHVGDFYVVHGTVGCGKSSLCSALLGEMVKHNGQVYVGGSIAYCSQQPWIQNMTVRDNILFGRPYDRVKYEKVIEACALTQDLKSLAAGDRTEIGERGVNVSGGQKARIALARACYSDASIYVLDSPLSAVDAIVQNEIYQKCLLGLLCHKTIILVTHNTDIIASQHITHAVTINEHGSLVETHQIQTRPAMSTPLVSPLAAHPYVRQFNYEEISDAIQTEAQDLPTFEEQEALNDEMALLSPYKEPKLKPFAAGDAEANADAKAVADGKLIVEEGRSEGRVGGHVFAAYYHAVGGLPVVVIILISQVIWQAMQISSDFYLGNWSSDSITHSNATTTDDAPISTARRMTIYSLLGIGSALMVLVRTLMVTFYGLKAAKYLFDRMTNALMHAPMRFFDVNPIGRILTRYGSDVSAVDSNIPFMFGTLAAQVFSVGCSAFTAAAVIQWKGFLLLPVVYLYYRFGVFYIQPARELQRLSKTSAAPLLNHLSESVDGGSVVRAFGTWQVARFKSTNSERLDANNKIWYAQLCVSQWFSVRIQLLGAALVLVVTASLIVLRNQLGVAVIGLAFSYALKVSQNLEKIVQVLSRVETMMVSPERMQEYITIEQEAPYKTPAFDPPASSNWPEAGAIAFDKVCFRYKEGDRLVLNNLSFSVRGGEKIGIVGRTGAGKSSLTMALFRINELASGSVIIDGLDASKLGLQVLRGKLSIIPQNPVLFKGTLRSYLDPFDEYTDDQLWACIRQVSLQDRISSDENKLACMVEENGENFSVGERQMLCMARALLRQTKIVIFDEATAAIDHETDQKLQRVIREAFAKSTVLTIAHRLDTILDADRILVLDDGKMVEFSKPQQLVDNRNGHFYELMKEGGYLESFLASQNK</sequence>
<dbReference type="GO" id="GO:0016887">
    <property type="term" value="F:ATP hydrolysis activity"/>
    <property type="evidence" value="ECO:0007669"/>
    <property type="project" value="InterPro"/>
</dbReference>
<dbReference type="FunFam" id="3.40.50.300:FF:000074">
    <property type="entry name" value="Multidrug resistance-associated protein 5 isoform 1"/>
    <property type="match status" value="1"/>
</dbReference>
<dbReference type="Pfam" id="PF00664">
    <property type="entry name" value="ABC_membrane"/>
    <property type="match status" value="2"/>
</dbReference>
<dbReference type="PROSITE" id="PS50893">
    <property type="entry name" value="ABC_TRANSPORTER_2"/>
    <property type="match status" value="2"/>
</dbReference>
<keyword evidence="6" id="KW-0547">Nucleotide-binding</keyword>
<feature type="transmembrane region" description="Helical" evidence="10">
    <location>
        <begin position="222"/>
        <end position="247"/>
    </location>
</feature>
<dbReference type="InterPro" id="IPR044746">
    <property type="entry name" value="ABCC_6TM_D1"/>
</dbReference>
<gene>
    <name evidence="13" type="ORF">N0F65_007875</name>
</gene>
<reference evidence="13" key="1">
    <citation type="submission" date="2022-11" db="EMBL/GenBank/DDBJ databases">
        <authorList>
            <person name="Morgan W.R."/>
            <person name="Tartar A."/>
        </authorList>
    </citation>
    <scope>NUCLEOTIDE SEQUENCE</scope>
    <source>
        <strain evidence="13">ARSEF 373</strain>
    </source>
</reference>
<dbReference type="Pfam" id="PF00005">
    <property type="entry name" value="ABC_tran"/>
    <property type="match status" value="2"/>
</dbReference>
<feature type="transmembrane region" description="Helical" evidence="10">
    <location>
        <begin position="908"/>
        <end position="925"/>
    </location>
</feature>
<evidence type="ECO:0000256" key="10">
    <source>
        <dbReference type="SAM" id="Phobius"/>
    </source>
</evidence>
<evidence type="ECO:0000256" key="4">
    <source>
        <dbReference type="ARBA" id="ARBA00022692"/>
    </source>
</evidence>
<evidence type="ECO:0000256" key="7">
    <source>
        <dbReference type="ARBA" id="ARBA00022840"/>
    </source>
</evidence>
<dbReference type="InterPro" id="IPR003439">
    <property type="entry name" value="ABC_transporter-like_ATP-bd"/>
</dbReference>
<dbReference type="Gene3D" id="1.20.1560.10">
    <property type="entry name" value="ABC transporter type 1, transmembrane domain"/>
    <property type="match status" value="2"/>
</dbReference>
<dbReference type="CDD" id="cd03250">
    <property type="entry name" value="ABCC_MRP_domain1"/>
    <property type="match status" value="1"/>
</dbReference>
<dbReference type="InterPro" id="IPR050173">
    <property type="entry name" value="ABC_transporter_C-like"/>
</dbReference>
<keyword evidence="9 10" id="KW-0472">Membrane</keyword>
<dbReference type="EMBL" id="DAKRPA010000067">
    <property type="protein sequence ID" value="DBA00231.1"/>
    <property type="molecule type" value="Genomic_DNA"/>
</dbReference>
<dbReference type="CDD" id="cd18580">
    <property type="entry name" value="ABC_6TM_ABCC_D2"/>
    <property type="match status" value="1"/>
</dbReference>
<dbReference type="PROSITE" id="PS00211">
    <property type="entry name" value="ABC_TRANSPORTER_1"/>
    <property type="match status" value="1"/>
</dbReference>
<keyword evidence="3" id="KW-0813">Transport</keyword>
<dbReference type="InterPro" id="IPR036640">
    <property type="entry name" value="ABC1_TM_sf"/>
</dbReference>
<accession>A0AAV2Z1D5</accession>
<dbReference type="SUPFAM" id="SSF90123">
    <property type="entry name" value="ABC transporter transmembrane region"/>
    <property type="match status" value="2"/>
</dbReference>
<dbReference type="Proteomes" id="UP001146120">
    <property type="component" value="Unassembled WGS sequence"/>
</dbReference>
<dbReference type="GO" id="GO:0140359">
    <property type="term" value="F:ABC-type transporter activity"/>
    <property type="evidence" value="ECO:0007669"/>
    <property type="project" value="InterPro"/>
</dbReference>
<keyword evidence="7" id="KW-0067">ATP-binding</keyword>
<dbReference type="CDD" id="cd03244">
    <property type="entry name" value="ABCC_MRP_domain2"/>
    <property type="match status" value="1"/>
</dbReference>
<dbReference type="InterPro" id="IPR003593">
    <property type="entry name" value="AAA+_ATPase"/>
</dbReference>
<name>A0AAV2Z1D5_9STRA</name>
<dbReference type="PANTHER" id="PTHR24223:SF443">
    <property type="entry name" value="MULTIDRUG-RESISTANCE LIKE PROTEIN 1, ISOFORM I"/>
    <property type="match status" value="1"/>
</dbReference>
<proteinExistence type="inferred from homology"/>
<dbReference type="InterPro" id="IPR027417">
    <property type="entry name" value="P-loop_NTPase"/>
</dbReference>
<dbReference type="PANTHER" id="PTHR24223">
    <property type="entry name" value="ATP-BINDING CASSETTE SUB-FAMILY C"/>
    <property type="match status" value="1"/>
</dbReference>
<feature type="domain" description="ABC transporter" evidence="11">
    <location>
        <begin position="1087"/>
        <end position="1321"/>
    </location>
</feature>
<dbReference type="Gene3D" id="3.40.50.300">
    <property type="entry name" value="P-loop containing nucleotide triphosphate hydrolases"/>
    <property type="match status" value="2"/>
</dbReference>
<dbReference type="GO" id="GO:0005774">
    <property type="term" value="C:vacuolar membrane"/>
    <property type="evidence" value="ECO:0007669"/>
    <property type="project" value="UniProtKB-SubCell"/>
</dbReference>
<evidence type="ECO:0000256" key="5">
    <source>
        <dbReference type="ARBA" id="ARBA00022737"/>
    </source>
</evidence>
<evidence type="ECO:0000313" key="13">
    <source>
        <dbReference type="EMBL" id="DBA00231.1"/>
    </source>
</evidence>
<reference evidence="13" key="2">
    <citation type="journal article" date="2023" name="Microbiol Resour">
        <title>Decontamination and Annotation of the Draft Genome Sequence of the Oomycete Lagenidium giganteum ARSEF 373.</title>
        <authorList>
            <person name="Morgan W.R."/>
            <person name="Tartar A."/>
        </authorList>
    </citation>
    <scope>NUCLEOTIDE SEQUENCE</scope>
    <source>
        <strain evidence="13">ARSEF 373</strain>
    </source>
</reference>
<dbReference type="SUPFAM" id="SSF52540">
    <property type="entry name" value="P-loop containing nucleoside triphosphate hydrolases"/>
    <property type="match status" value="2"/>
</dbReference>
<evidence type="ECO:0000256" key="9">
    <source>
        <dbReference type="ARBA" id="ARBA00023136"/>
    </source>
</evidence>
<dbReference type="FunFam" id="1.20.1560.10:FF:000362">
    <property type="entry name" value="Uncharacterized protein"/>
    <property type="match status" value="1"/>
</dbReference>
<feature type="transmembrane region" description="Helical" evidence="10">
    <location>
        <begin position="147"/>
        <end position="169"/>
    </location>
</feature>
<dbReference type="GO" id="GO:0005524">
    <property type="term" value="F:ATP binding"/>
    <property type="evidence" value="ECO:0007669"/>
    <property type="project" value="UniProtKB-KW"/>
</dbReference>